<evidence type="ECO:0000256" key="2">
    <source>
        <dbReference type="SAM" id="SignalP"/>
    </source>
</evidence>
<feature type="signal peptide" evidence="2">
    <location>
        <begin position="1"/>
        <end position="22"/>
    </location>
</feature>
<evidence type="ECO:0000259" key="3">
    <source>
        <dbReference type="Pfam" id="PF01732"/>
    </source>
</evidence>
<dbReference type="InterPro" id="IPR022382">
    <property type="entry name" value="Mycoplasma_peptidase_DUF31"/>
</dbReference>
<proteinExistence type="predicted"/>
<dbReference type="PROSITE" id="PS51257">
    <property type="entry name" value="PROKAR_LIPOPROTEIN"/>
    <property type="match status" value="1"/>
</dbReference>
<feature type="region of interest" description="Disordered" evidence="1">
    <location>
        <begin position="113"/>
        <end position="230"/>
    </location>
</feature>
<feature type="compositionally biased region" description="Polar residues" evidence="1">
    <location>
        <begin position="195"/>
        <end position="230"/>
    </location>
</feature>
<gene>
    <name evidence="4" type="ORF">JM47_02550</name>
</gene>
<keyword evidence="2" id="KW-0732">Signal</keyword>
<dbReference type="HOGENOM" id="CLU_016346_0_0_14"/>
<evidence type="ECO:0000313" key="5">
    <source>
        <dbReference type="Proteomes" id="UP000032261"/>
    </source>
</evidence>
<accession>A0A0C5S228</accession>
<feature type="compositionally biased region" description="Low complexity" evidence="1">
    <location>
        <begin position="174"/>
        <end position="183"/>
    </location>
</feature>
<evidence type="ECO:0000313" key="4">
    <source>
        <dbReference type="EMBL" id="AJQ45440.1"/>
    </source>
</evidence>
<dbReference type="RefSeq" id="WP_208894849.1">
    <property type="nucleotide sequence ID" value="NZ_CP009770.1"/>
</dbReference>
<dbReference type="Pfam" id="PF01732">
    <property type="entry name" value="Mycop_pep_DUF31"/>
    <property type="match status" value="1"/>
</dbReference>
<sequence length="866" mass="99667">MKKRTKIKLLLFPTLITLPLIIASCTNNQKKNDPTINELSQQVRIWIPNLNQLEINKVTIKDIKLEFDQQQVKASVQSLTKVDDNTLLVKVKITSIKDATDFIFKQQSFSGFKKSSNQVENDRSKKSEDLKSNDSSNKTKDGSNNQINDSSTSNGSNNNNVSKDSSKNKEVTPKQQNELNNQKQKPDETNKKPLVQSNPKPDNSTNQAPKINQDQPINPDKNTQPDQPIINLITTGGDQHSLTYDFLKSSNTHQIIQQTNSYKQAVEKMNQFLYHGSNNQPINFRQGYDPNLIKQFQENTRDIGMFGHFGKNDEEKIAFYNDSLSYDGMMKQKYLANFAENEKIGATTHSVDFKEIVSKNPFGYLPSNLSQLFFYMDLKSASTLLNLKDISSLRANYDDKEGTFDLLVSTSDNSRYLLSINTTNTDTLKKDADFYKYIYDHSFMIKIGRIGYEYNDFFPHLSKLKADHEHGTMWVMDRVINKEAEKEGYYELLVATNIHVFGFRKQFDKSLYFEPDNTSEKAKKWNAGFYDSLTSYYSNGEIKVSENKKFIHFEATRGETNLPMPNRDIKTDDRGNFFRVFSAYNQYLDGVYYTPRYEVSGIMGKNVTVGEKYFDKYDTVTRYGSTKNAGADFVLLRLKIHKDRLKLILPALAEVIGTDKEKDWHIGVGKDEKFSPIKTQFYGGYPVHVDEYFQPKWDQGSRSFSFKYNKSTGGVVNAMNRFVDENNYQSLWTKYNEQENKDWNSHKEKWKNYEKPFIDGEHGMPKNVLVQHSHLYTYAPYDKRHDLLGPGSSGSVAIDSHFNLIGINYLFSADSTNNTYANAIALMEGFGDYKNNFDGNLRTDIRNKLMNDKVYTVKINPENKQS</sequence>
<feature type="compositionally biased region" description="Basic and acidic residues" evidence="1">
    <location>
        <begin position="120"/>
        <end position="141"/>
    </location>
</feature>
<evidence type="ECO:0000256" key="1">
    <source>
        <dbReference type="SAM" id="MobiDB-lite"/>
    </source>
</evidence>
<feature type="domain" description="DUF31" evidence="3">
    <location>
        <begin position="433"/>
        <end position="809"/>
    </location>
</feature>
<dbReference type="KEGG" id="ude:JM47_02550"/>
<dbReference type="AlphaFoldDB" id="A0A0C5S228"/>
<reference evidence="4 5" key="1">
    <citation type="journal article" date="2015" name="Genome Announc.">
        <title>Genome Sequence of Ureaplasma diversum Strain ATCC 49782.</title>
        <authorList>
            <person name="Marques L.M."/>
            <person name="Guimaraes A.M."/>
            <person name="Martins H.B."/>
            <person name="Rezende I.S."/>
            <person name="Barbosa M.S."/>
            <person name="Campos G.B."/>
            <person name="do Nascimento N.C."/>
            <person name="Dos Santos A.P."/>
            <person name="Amorim A.T."/>
            <person name="Santos V.M."/>
            <person name="Messick J.B."/>
            <person name="Timenetsky J."/>
        </authorList>
    </citation>
    <scope>NUCLEOTIDE SEQUENCE [LARGE SCALE GENOMIC DNA]</scope>
    <source>
        <strain evidence="4 5">ATCC 49782</strain>
    </source>
</reference>
<protein>
    <recommendedName>
        <fullName evidence="3">DUF31 domain-containing protein</fullName>
    </recommendedName>
</protein>
<name>A0A0C5S228_9BACT</name>
<organism evidence="4 5">
    <name type="scientific">Ureaplasma diversum</name>
    <dbReference type="NCBI Taxonomy" id="42094"/>
    <lineage>
        <taxon>Bacteria</taxon>
        <taxon>Bacillati</taxon>
        <taxon>Mycoplasmatota</taxon>
        <taxon>Mycoplasmoidales</taxon>
        <taxon>Mycoplasmoidaceae</taxon>
        <taxon>Ureaplasma</taxon>
    </lineage>
</organism>
<feature type="compositionally biased region" description="Low complexity" evidence="1">
    <location>
        <begin position="148"/>
        <end position="163"/>
    </location>
</feature>
<feature type="chain" id="PRO_5002182645" description="DUF31 domain-containing protein" evidence="2">
    <location>
        <begin position="23"/>
        <end position="866"/>
    </location>
</feature>
<dbReference type="NCBIfam" id="NF045843">
    <property type="entry name" value="MAG2960_Ser_prot"/>
    <property type="match status" value="1"/>
</dbReference>
<dbReference type="PATRIC" id="fig|42094.4.peg.506"/>
<dbReference type="Proteomes" id="UP000032261">
    <property type="component" value="Chromosome"/>
</dbReference>
<dbReference type="EMBL" id="CP009770">
    <property type="protein sequence ID" value="AJQ45440.1"/>
    <property type="molecule type" value="Genomic_DNA"/>
</dbReference>